<dbReference type="Proteomes" id="UP000662259">
    <property type="component" value="Unassembled WGS sequence"/>
</dbReference>
<dbReference type="PANTHER" id="PTHR43848">
    <property type="entry name" value="PUTRESCINE TRANSPORT SYSTEM PERMEASE PROTEIN POTI"/>
    <property type="match status" value="1"/>
</dbReference>
<protein>
    <submittedName>
        <fullName evidence="10">ABC transporter permease subunit</fullName>
    </submittedName>
</protein>
<evidence type="ECO:0000256" key="2">
    <source>
        <dbReference type="ARBA" id="ARBA00007069"/>
    </source>
</evidence>
<evidence type="ECO:0000313" key="10">
    <source>
        <dbReference type="EMBL" id="NKM48331.1"/>
    </source>
</evidence>
<feature type="transmembrane region" description="Helical" evidence="8">
    <location>
        <begin position="225"/>
        <end position="249"/>
    </location>
</feature>
<comment type="caution">
    <text evidence="10">The sequence shown here is derived from an EMBL/GenBank/DDBJ whole genome shotgun (WGS) entry which is preliminary data.</text>
</comment>
<dbReference type="Gene3D" id="1.10.3720.10">
    <property type="entry name" value="MetI-like"/>
    <property type="match status" value="1"/>
</dbReference>
<keyword evidence="6 8" id="KW-1133">Transmembrane helix</keyword>
<dbReference type="AlphaFoldDB" id="A0A8I2KL36"/>
<feature type="transmembrane region" description="Helical" evidence="8">
    <location>
        <begin position="173"/>
        <end position="194"/>
    </location>
</feature>
<dbReference type="RefSeq" id="WP_113541829.1">
    <property type="nucleotide sequence ID" value="NZ_WIEC01000010.1"/>
</dbReference>
<gene>
    <name evidence="10" type="ORF">GFL91_25850</name>
</gene>
<dbReference type="CDD" id="cd06261">
    <property type="entry name" value="TM_PBP2"/>
    <property type="match status" value="1"/>
</dbReference>
<keyword evidence="7 8" id="KW-0472">Membrane</keyword>
<evidence type="ECO:0000256" key="6">
    <source>
        <dbReference type="ARBA" id="ARBA00022989"/>
    </source>
</evidence>
<dbReference type="GO" id="GO:0005886">
    <property type="term" value="C:plasma membrane"/>
    <property type="evidence" value="ECO:0007669"/>
    <property type="project" value="UniProtKB-SubCell"/>
</dbReference>
<sequence>MILRVTVYLILAFLLIPLALIVLFSFNASPSFTFPITGYSMRWYAQIFSDPQLGSALWKSFWIATLTAIITFILGAAASLSWLRLGRKGRTILEILCITPIALPGLFLGVSLLVLASQVGVQLSMITIVLSHVVLALPMLMIAMRARLALFDANLEEASRDLGASQVLTFRRVTLPLIAPTLISCAVLSFALSFDEFVVTAFVSGTETTLPMYIWSMMRRTVTPLINAISTLAMVFTIAIISIALAIAAMKRATNLSSRDVA</sequence>
<dbReference type="InterPro" id="IPR051789">
    <property type="entry name" value="Bact_Polyamine_Transport"/>
</dbReference>
<comment type="subcellular location">
    <subcellularLocation>
        <location evidence="1 8">Cell membrane</location>
        <topology evidence="1 8">Multi-pass membrane protein</topology>
    </subcellularLocation>
</comment>
<feature type="transmembrane region" description="Helical" evidence="8">
    <location>
        <begin position="123"/>
        <end position="143"/>
    </location>
</feature>
<dbReference type="SUPFAM" id="SSF161098">
    <property type="entry name" value="MetI-like"/>
    <property type="match status" value="1"/>
</dbReference>
<evidence type="ECO:0000256" key="8">
    <source>
        <dbReference type="RuleBase" id="RU363032"/>
    </source>
</evidence>
<organism evidence="10 11">
    <name type="scientific">Rhizobium leguminosarum bv. viciae</name>
    <dbReference type="NCBI Taxonomy" id="387"/>
    <lineage>
        <taxon>Bacteria</taxon>
        <taxon>Pseudomonadati</taxon>
        <taxon>Pseudomonadota</taxon>
        <taxon>Alphaproteobacteria</taxon>
        <taxon>Hyphomicrobiales</taxon>
        <taxon>Rhizobiaceae</taxon>
        <taxon>Rhizobium/Agrobacterium group</taxon>
        <taxon>Rhizobium</taxon>
    </lineage>
</organism>
<evidence type="ECO:0000313" key="11">
    <source>
        <dbReference type="Proteomes" id="UP000662259"/>
    </source>
</evidence>
<dbReference type="Pfam" id="PF00528">
    <property type="entry name" value="BPD_transp_1"/>
    <property type="match status" value="1"/>
</dbReference>
<dbReference type="InterPro" id="IPR000515">
    <property type="entry name" value="MetI-like"/>
</dbReference>
<reference evidence="10" key="1">
    <citation type="submission" date="2019-10" db="EMBL/GenBank/DDBJ databases">
        <title>Rhizobium leguminosarum symbiovar viciae collection.</title>
        <authorList>
            <person name="Boivin S."/>
            <person name="Lepetit M."/>
        </authorList>
    </citation>
    <scope>NUCLEOTIDE SEQUENCE</scope>
    <source>
        <strain evidence="10">L143</strain>
    </source>
</reference>
<comment type="similarity">
    <text evidence="2">Belongs to the binding-protein-dependent transport system permease family. CysTW subfamily.</text>
</comment>
<evidence type="ECO:0000256" key="5">
    <source>
        <dbReference type="ARBA" id="ARBA00022692"/>
    </source>
</evidence>
<evidence type="ECO:0000256" key="7">
    <source>
        <dbReference type="ARBA" id="ARBA00023136"/>
    </source>
</evidence>
<feature type="transmembrane region" description="Helical" evidence="8">
    <location>
        <begin position="61"/>
        <end position="83"/>
    </location>
</feature>
<dbReference type="PROSITE" id="PS50928">
    <property type="entry name" value="ABC_TM1"/>
    <property type="match status" value="1"/>
</dbReference>
<dbReference type="PANTHER" id="PTHR43848:SF2">
    <property type="entry name" value="PUTRESCINE TRANSPORT SYSTEM PERMEASE PROTEIN POTI"/>
    <property type="match status" value="1"/>
</dbReference>
<name>A0A8I2KL36_RHILV</name>
<keyword evidence="4" id="KW-1003">Cell membrane</keyword>
<dbReference type="EMBL" id="WIEZ01000015">
    <property type="protein sequence ID" value="NKM48331.1"/>
    <property type="molecule type" value="Genomic_DNA"/>
</dbReference>
<evidence type="ECO:0000259" key="9">
    <source>
        <dbReference type="PROSITE" id="PS50928"/>
    </source>
</evidence>
<evidence type="ECO:0000256" key="4">
    <source>
        <dbReference type="ARBA" id="ARBA00022475"/>
    </source>
</evidence>
<keyword evidence="3 8" id="KW-0813">Transport</keyword>
<feature type="transmembrane region" description="Helical" evidence="8">
    <location>
        <begin position="7"/>
        <end position="26"/>
    </location>
</feature>
<evidence type="ECO:0000256" key="3">
    <source>
        <dbReference type="ARBA" id="ARBA00022448"/>
    </source>
</evidence>
<keyword evidence="5 8" id="KW-0812">Transmembrane</keyword>
<dbReference type="InterPro" id="IPR035906">
    <property type="entry name" value="MetI-like_sf"/>
</dbReference>
<feature type="transmembrane region" description="Helical" evidence="8">
    <location>
        <begin position="95"/>
        <end position="117"/>
    </location>
</feature>
<evidence type="ECO:0000256" key="1">
    <source>
        <dbReference type="ARBA" id="ARBA00004651"/>
    </source>
</evidence>
<feature type="domain" description="ABC transmembrane type-1" evidence="9">
    <location>
        <begin position="57"/>
        <end position="247"/>
    </location>
</feature>
<accession>A0A8I2KL36</accession>
<dbReference type="GO" id="GO:0055085">
    <property type="term" value="P:transmembrane transport"/>
    <property type="evidence" value="ECO:0007669"/>
    <property type="project" value="InterPro"/>
</dbReference>
<proteinExistence type="inferred from homology"/>